<dbReference type="InterPro" id="IPR005320">
    <property type="entry name" value="Peptidase_S51"/>
</dbReference>
<dbReference type="AlphaFoldDB" id="A0A9D7SHS6"/>
<dbReference type="Proteomes" id="UP000886657">
    <property type="component" value="Unassembled WGS sequence"/>
</dbReference>
<proteinExistence type="inferred from homology"/>
<dbReference type="PANTHER" id="PTHR36175">
    <property type="entry name" value="CYANOPHYCINASE"/>
    <property type="match status" value="1"/>
</dbReference>
<dbReference type="InterPro" id="IPR029062">
    <property type="entry name" value="Class_I_gatase-like"/>
</dbReference>
<dbReference type="Pfam" id="PF03575">
    <property type="entry name" value="Peptidase_S51"/>
    <property type="match status" value="1"/>
</dbReference>
<dbReference type="Gene3D" id="1.10.1330.10">
    <property type="entry name" value="Dockerin domain"/>
    <property type="match status" value="1"/>
</dbReference>
<evidence type="ECO:0000256" key="2">
    <source>
        <dbReference type="ARBA" id="ARBA00022670"/>
    </source>
</evidence>
<organism evidence="6 7">
    <name type="scientific">Candidatus Geothrix skivensis</name>
    <dbReference type="NCBI Taxonomy" id="2954439"/>
    <lineage>
        <taxon>Bacteria</taxon>
        <taxon>Pseudomonadati</taxon>
        <taxon>Acidobacteriota</taxon>
        <taxon>Holophagae</taxon>
        <taxon>Holophagales</taxon>
        <taxon>Holophagaceae</taxon>
        <taxon>Geothrix</taxon>
    </lineage>
</organism>
<evidence type="ECO:0000256" key="1">
    <source>
        <dbReference type="ARBA" id="ARBA00006534"/>
    </source>
</evidence>
<accession>A0A9D7SHS6</accession>
<evidence type="ECO:0000256" key="4">
    <source>
        <dbReference type="ARBA" id="ARBA00022825"/>
    </source>
</evidence>
<keyword evidence="6" id="KW-0315">Glutamine amidotransferase</keyword>
<keyword evidence="2" id="KW-0645">Protease</keyword>
<reference evidence="6" key="1">
    <citation type="submission" date="2020-10" db="EMBL/GenBank/DDBJ databases">
        <title>Connecting structure to function with the recovery of over 1000 high-quality activated sludge metagenome-assembled genomes encoding full-length rRNA genes using long-read sequencing.</title>
        <authorList>
            <person name="Singleton C.M."/>
            <person name="Petriglieri F."/>
            <person name="Kristensen J.M."/>
            <person name="Kirkegaard R.H."/>
            <person name="Michaelsen T.Y."/>
            <person name="Andersen M.H."/>
            <person name="Karst S.M."/>
            <person name="Dueholm M.S."/>
            <person name="Nielsen P.H."/>
            <person name="Albertsen M."/>
        </authorList>
    </citation>
    <scope>NUCLEOTIDE SEQUENCE</scope>
    <source>
        <strain evidence="6">Skiv_18-Q3-R9-52_MAXAC.067</strain>
    </source>
</reference>
<gene>
    <name evidence="6" type="ORF">IPP58_11215</name>
</gene>
<dbReference type="Gene3D" id="2.60.40.10">
    <property type="entry name" value="Immunoglobulins"/>
    <property type="match status" value="1"/>
</dbReference>
<dbReference type="InterPro" id="IPR014756">
    <property type="entry name" value="Ig_E-set"/>
</dbReference>
<dbReference type="Gene3D" id="3.40.50.880">
    <property type="match status" value="1"/>
</dbReference>
<name>A0A9D7SHS6_9BACT</name>
<comment type="similarity">
    <text evidence="1">Belongs to the peptidase S51 family.</text>
</comment>
<evidence type="ECO:0000256" key="3">
    <source>
        <dbReference type="ARBA" id="ARBA00022801"/>
    </source>
</evidence>
<dbReference type="InterPro" id="IPR013783">
    <property type="entry name" value="Ig-like_fold"/>
</dbReference>
<dbReference type="InterPro" id="IPR002909">
    <property type="entry name" value="IPT_dom"/>
</dbReference>
<dbReference type="CDD" id="cd00102">
    <property type="entry name" value="IPT"/>
    <property type="match status" value="1"/>
</dbReference>
<dbReference type="GO" id="GO:0008236">
    <property type="term" value="F:serine-type peptidase activity"/>
    <property type="evidence" value="ECO:0007669"/>
    <property type="project" value="UniProtKB-KW"/>
</dbReference>
<dbReference type="InterPro" id="IPR018247">
    <property type="entry name" value="EF_Hand_1_Ca_BS"/>
</dbReference>
<dbReference type="SUPFAM" id="SSF63446">
    <property type="entry name" value="Type I dockerin domain"/>
    <property type="match status" value="1"/>
</dbReference>
<dbReference type="PANTHER" id="PTHR36175:SF1">
    <property type="entry name" value="CYANOPHYCINASE"/>
    <property type="match status" value="1"/>
</dbReference>
<dbReference type="PROSITE" id="PS00018">
    <property type="entry name" value="EF_HAND_1"/>
    <property type="match status" value="2"/>
</dbReference>
<keyword evidence="3" id="KW-0378">Hydrolase</keyword>
<dbReference type="GO" id="GO:0004553">
    <property type="term" value="F:hydrolase activity, hydrolyzing O-glycosyl compounds"/>
    <property type="evidence" value="ECO:0007669"/>
    <property type="project" value="InterPro"/>
</dbReference>
<dbReference type="Pfam" id="PF00404">
    <property type="entry name" value="Dockerin_1"/>
    <property type="match status" value="1"/>
</dbReference>
<evidence type="ECO:0000313" key="7">
    <source>
        <dbReference type="Proteomes" id="UP000886657"/>
    </source>
</evidence>
<sequence length="492" mass="50279">MPRSNLKREKGRFLFRLVLSVVLAGLLPLGATPIRYKVGSSVDATPTCFGPAYDIGGGGGDVDPAIQWMIDQVRGATGMGGPKLDVVILRCSGSNGYNAPILAMYGVNSVESIVGTSVADFNDPAVAQAVANAEVIFFAGGNQANYIQFIKGTATDTAIRSVLARGGGLGGTSAGAAVQGAIIHDATTGSSTSAEALGDPYHSKIHFTYGWLGLQNLGDTLCEPHLQPGGNGYNRLGRLMAFVARQVKDGKASAMLGLGIDTETSLVVDKAGLATVMGSQSAYLVLLDRVPEVCVAGTPLTCSGFKIWKLSPGQTFNLASRPTCGYYLGRVTNGALGDGITAADYYTVGTVVGCNQPSITTLSPTSGPAGTVVTLTGTNLEGPSAVAFNGTAATFTALGGTQVKATVPRGATTGPVSLTAPGGLASGGTFTVTVPAKSLDLDASGTVDVLDMAQFAKAYLSVTGEAHYRAALDLNDDGVIDDLDLSIWLFGF</sequence>
<dbReference type="SUPFAM" id="SSF52317">
    <property type="entry name" value="Class I glutamine amidotransferase-like"/>
    <property type="match status" value="1"/>
</dbReference>
<dbReference type="InterPro" id="IPR036439">
    <property type="entry name" value="Dockerin_dom_sf"/>
</dbReference>
<dbReference type="InterPro" id="IPR002105">
    <property type="entry name" value="Dockerin_1_rpt"/>
</dbReference>
<comment type="caution">
    <text evidence="6">The sequence shown here is derived from an EMBL/GenBank/DDBJ whole genome shotgun (WGS) entry which is preliminary data.</text>
</comment>
<dbReference type="GO" id="GO:0000272">
    <property type="term" value="P:polysaccharide catabolic process"/>
    <property type="evidence" value="ECO:0007669"/>
    <property type="project" value="InterPro"/>
</dbReference>
<keyword evidence="4" id="KW-0720">Serine protease</keyword>
<protein>
    <submittedName>
        <fullName evidence="6">Type 1 glutamine amidotransferase-like domain-containing protein</fullName>
    </submittedName>
</protein>
<dbReference type="GO" id="GO:0006508">
    <property type="term" value="P:proteolysis"/>
    <property type="evidence" value="ECO:0007669"/>
    <property type="project" value="UniProtKB-KW"/>
</dbReference>
<dbReference type="EMBL" id="JADKIO010000008">
    <property type="protein sequence ID" value="MBK9797046.1"/>
    <property type="molecule type" value="Genomic_DNA"/>
</dbReference>
<evidence type="ECO:0000313" key="6">
    <source>
        <dbReference type="EMBL" id="MBK9797046.1"/>
    </source>
</evidence>
<dbReference type="SUPFAM" id="SSF81296">
    <property type="entry name" value="E set domains"/>
    <property type="match status" value="1"/>
</dbReference>
<dbReference type="Pfam" id="PF01833">
    <property type="entry name" value="TIG"/>
    <property type="match status" value="1"/>
</dbReference>
<evidence type="ECO:0000259" key="5">
    <source>
        <dbReference type="Pfam" id="PF01833"/>
    </source>
</evidence>
<feature type="domain" description="IPT/TIG" evidence="5">
    <location>
        <begin position="357"/>
        <end position="431"/>
    </location>
</feature>